<evidence type="ECO:0000259" key="1">
    <source>
        <dbReference type="Pfam" id="PF12146"/>
    </source>
</evidence>
<gene>
    <name evidence="2" type="ORF">SAMN05216466_107347</name>
</gene>
<dbReference type="GO" id="GO:0016787">
    <property type="term" value="F:hydrolase activity"/>
    <property type="evidence" value="ECO:0007669"/>
    <property type="project" value="UniProtKB-KW"/>
</dbReference>
<reference evidence="2 3" key="1">
    <citation type="submission" date="2016-10" db="EMBL/GenBank/DDBJ databases">
        <authorList>
            <person name="de Groot N.N."/>
        </authorList>
    </citation>
    <scope>NUCLEOTIDE SEQUENCE [LARGE SCALE GENOMIC DNA]</scope>
    <source>
        <strain evidence="2 3">LMG 2247</strain>
    </source>
</reference>
<dbReference type="AlphaFoldDB" id="A0A1G8A8R0"/>
<accession>A0A1G8A8R0</accession>
<organism evidence="2 3">
    <name type="scientific">Paraburkholderia phenazinium</name>
    <dbReference type="NCBI Taxonomy" id="60549"/>
    <lineage>
        <taxon>Bacteria</taxon>
        <taxon>Pseudomonadati</taxon>
        <taxon>Pseudomonadota</taxon>
        <taxon>Betaproteobacteria</taxon>
        <taxon>Burkholderiales</taxon>
        <taxon>Burkholderiaceae</taxon>
        <taxon>Paraburkholderia</taxon>
    </lineage>
</organism>
<evidence type="ECO:0000313" key="2">
    <source>
        <dbReference type="EMBL" id="SDH17241.1"/>
    </source>
</evidence>
<dbReference type="Proteomes" id="UP000199706">
    <property type="component" value="Unassembled WGS sequence"/>
</dbReference>
<sequence>MNLVQTTVILVSCCALVMLIGLAAALAMVATSPLVNRVPKDVFGFASLQTNPQSAPPSLTRYAARDGEQLAYRFYDSTSDQILIFVHGSSYHGASYHALASMISSSGVSKVVLPNLRGHFQSGRRRGDVDYVGQLEDDIADLVQCLRKRNLQGPVILGGHSSGGGFVIRFSGGVYAHLISRFLMLSPIIPASPAIRGGSSGGWANLHMRRLLGLLTLNSVGIRGFNGLSVIEFNKPVEFWDGSETLSYSYRLNVSYHPRLRYRRDLRRLDEGAMVVIGQNDQAIDAHVLQQMFAKEASAVRFSILPGIDHFGIFTSVVAHRAIADWLAEPTTGFFNVDEEGGRLGGEPRADPTR</sequence>
<dbReference type="SUPFAM" id="SSF53474">
    <property type="entry name" value="alpha/beta-Hydrolases"/>
    <property type="match status" value="1"/>
</dbReference>
<evidence type="ECO:0000313" key="3">
    <source>
        <dbReference type="Proteomes" id="UP000199706"/>
    </source>
</evidence>
<feature type="domain" description="Serine aminopeptidase S33" evidence="1">
    <location>
        <begin position="79"/>
        <end position="195"/>
    </location>
</feature>
<dbReference type="EMBL" id="FNCJ01000007">
    <property type="protein sequence ID" value="SDH17241.1"/>
    <property type="molecule type" value="Genomic_DNA"/>
</dbReference>
<keyword evidence="2" id="KW-0378">Hydrolase</keyword>
<dbReference type="OrthoDB" id="9808398at2"/>
<dbReference type="Pfam" id="PF12146">
    <property type="entry name" value="Hydrolase_4"/>
    <property type="match status" value="1"/>
</dbReference>
<dbReference type="RefSeq" id="WP_090685967.1">
    <property type="nucleotide sequence ID" value="NZ_CADERL010000020.1"/>
</dbReference>
<proteinExistence type="predicted"/>
<dbReference type="InterPro" id="IPR029058">
    <property type="entry name" value="AB_hydrolase_fold"/>
</dbReference>
<protein>
    <submittedName>
        <fullName evidence="2">Lysophospholipase, alpha-beta hydrolase superfamily</fullName>
    </submittedName>
</protein>
<dbReference type="InterPro" id="IPR022742">
    <property type="entry name" value="Hydrolase_4"/>
</dbReference>
<name>A0A1G8A8R0_9BURK</name>
<dbReference type="Gene3D" id="3.40.50.1820">
    <property type="entry name" value="alpha/beta hydrolase"/>
    <property type="match status" value="1"/>
</dbReference>